<proteinExistence type="predicted"/>
<dbReference type="GO" id="GO:0004519">
    <property type="term" value="F:endonuclease activity"/>
    <property type="evidence" value="ECO:0007669"/>
    <property type="project" value="UniProtKB-KW"/>
</dbReference>
<keyword evidence="2" id="KW-0540">Nuclease</keyword>
<gene>
    <name evidence="2" type="ORF">EC835_101651</name>
</gene>
<evidence type="ECO:0000313" key="2">
    <source>
        <dbReference type="EMBL" id="TCT38631.1"/>
    </source>
</evidence>
<keyword evidence="2" id="KW-0255">Endonuclease</keyword>
<dbReference type="Pfam" id="PF13392">
    <property type="entry name" value="HNH_3"/>
    <property type="match status" value="1"/>
</dbReference>
<reference evidence="2 3" key="1">
    <citation type="submission" date="2019-03" db="EMBL/GenBank/DDBJ databases">
        <title>Genomic analyses of the natural microbiome of Caenorhabditis elegans.</title>
        <authorList>
            <person name="Samuel B."/>
        </authorList>
    </citation>
    <scope>NUCLEOTIDE SEQUENCE [LARGE SCALE GENOMIC DNA]</scope>
    <source>
        <strain evidence="2 3">JUb102</strain>
    </source>
</reference>
<dbReference type="InterPro" id="IPR003615">
    <property type="entry name" value="HNH_nuc"/>
</dbReference>
<dbReference type="RefSeq" id="WP_207910762.1">
    <property type="nucleotide sequence ID" value="NZ_JAWQER010000338.1"/>
</dbReference>
<dbReference type="Gene3D" id="3.90.75.20">
    <property type="match status" value="1"/>
</dbReference>
<dbReference type="EMBL" id="SMAS01000001">
    <property type="protein sequence ID" value="TCT38631.1"/>
    <property type="molecule type" value="Genomic_DNA"/>
</dbReference>
<comment type="caution">
    <text evidence="2">The sequence shown here is derived from an EMBL/GenBank/DDBJ whole genome shotgun (WGS) entry which is preliminary data.</text>
</comment>
<keyword evidence="2" id="KW-0378">Hydrolase</keyword>
<organism evidence="2 3">
    <name type="scientific">Providencia alcalifaciens</name>
    <dbReference type="NCBI Taxonomy" id="126385"/>
    <lineage>
        <taxon>Bacteria</taxon>
        <taxon>Pseudomonadati</taxon>
        <taxon>Pseudomonadota</taxon>
        <taxon>Gammaproteobacteria</taxon>
        <taxon>Enterobacterales</taxon>
        <taxon>Morganellaceae</taxon>
        <taxon>Providencia</taxon>
    </lineage>
</organism>
<dbReference type="SUPFAM" id="SSF54060">
    <property type="entry name" value="His-Me finger endonucleases"/>
    <property type="match status" value="1"/>
</dbReference>
<dbReference type="Proteomes" id="UP000295055">
    <property type="component" value="Unassembled WGS sequence"/>
</dbReference>
<dbReference type="AlphaFoldDB" id="A0A4R3NTA7"/>
<protein>
    <submittedName>
        <fullName evidence="2">HNH endonuclease</fullName>
    </submittedName>
</protein>
<accession>A0A4R3NTA7</accession>
<evidence type="ECO:0000313" key="3">
    <source>
        <dbReference type="Proteomes" id="UP000295055"/>
    </source>
</evidence>
<feature type="domain" description="HNH nuclease" evidence="1">
    <location>
        <begin position="101"/>
        <end position="147"/>
    </location>
</feature>
<dbReference type="InterPro" id="IPR044925">
    <property type="entry name" value="His-Me_finger_sf"/>
</dbReference>
<sequence length="166" mass="18889">MDEAELYLSGMSITEISNKTGMPLSTIRFRLKKKNILRSRGDAIRLASSQGKLGKGLLGKKRIFTKEWKENISKGRSGIGKGFSLKPSGYIEITMGKNKGRLAHVVIMEKIIGRKLMPNECVHHIDHNRNNNSPENLQLMTRESHARHHALENIKNRKRDHNGRLK</sequence>
<name>A0A4R3NTA7_9GAMM</name>
<evidence type="ECO:0000259" key="1">
    <source>
        <dbReference type="Pfam" id="PF13392"/>
    </source>
</evidence>